<sequence length="238" mass="25367">MARYVVTGASSGIGLEIALQLAAKGHGVVALGRDRERLRGLAQRDERIEVRLLDIRDQAAVAALGGELAEADVIDGLINNAAIQHNVRLDEPHYGIEQIVAEVETNLVAPIILSRLLLPNTPARPFVIVNIGSALACYPKATSAVYSATKAGLRMFSDALRVQYQQTSVRVVDVVLPLVETPMTAGRGRGKITANTAAAAIVRALEPGRSRVHVGKAKLLKLLQFIAPPVAAAIIRKL</sequence>
<evidence type="ECO:0000256" key="1">
    <source>
        <dbReference type="ARBA" id="ARBA00006484"/>
    </source>
</evidence>
<dbReference type="AlphaFoldDB" id="A0A7Y6UP12"/>
<dbReference type="GO" id="GO:0016020">
    <property type="term" value="C:membrane"/>
    <property type="evidence" value="ECO:0007669"/>
    <property type="project" value="TreeGrafter"/>
</dbReference>
<dbReference type="PANTHER" id="PTHR44196:SF1">
    <property type="entry name" value="DEHYDROGENASE_REDUCTASE SDR FAMILY MEMBER 7B"/>
    <property type="match status" value="1"/>
</dbReference>
<evidence type="ECO:0000313" key="5">
    <source>
        <dbReference type="Proteomes" id="UP000520198"/>
    </source>
</evidence>
<dbReference type="GO" id="GO:0016491">
    <property type="term" value="F:oxidoreductase activity"/>
    <property type="evidence" value="ECO:0007669"/>
    <property type="project" value="UniProtKB-KW"/>
</dbReference>
<dbReference type="EMBL" id="JABWDU010000003">
    <property type="protein sequence ID" value="NVD40544.1"/>
    <property type="molecule type" value="Genomic_DNA"/>
</dbReference>
<comment type="caution">
    <text evidence="4">The sequence shown here is derived from an EMBL/GenBank/DDBJ whole genome shotgun (WGS) entry which is preliminary data.</text>
</comment>
<protein>
    <submittedName>
        <fullName evidence="4">SDR family NAD(P)-dependent oxidoreductase</fullName>
    </submittedName>
</protein>
<gene>
    <name evidence="4" type="ORF">HT585_16875</name>
</gene>
<dbReference type="PRINTS" id="PR00081">
    <property type="entry name" value="GDHRDH"/>
</dbReference>
<dbReference type="Proteomes" id="UP000520198">
    <property type="component" value="Unassembled WGS sequence"/>
</dbReference>
<keyword evidence="5" id="KW-1185">Reference proteome</keyword>
<organism evidence="4 5">
    <name type="scientific">Ensifer oleiphilus</name>
    <dbReference type="NCBI Taxonomy" id="2742698"/>
    <lineage>
        <taxon>Bacteria</taxon>
        <taxon>Pseudomonadati</taxon>
        <taxon>Pseudomonadota</taxon>
        <taxon>Alphaproteobacteria</taxon>
        <taxon>Hyphomicrobiales</taxon>
        <taxon>Rhizobiaceae</taxon>
        <taxon>Sinorhizobium/Ensifer group</taxon>
        <taxon>Ensifer</taxon>
    </lineage>
</organism>
<reference evidence="4 5" key="1">
    <citation type="submission" date="2020-06" db="EMBL/GenBank/DDBJ databases">
        <authorList>
            <person name="Grouzdev D.S."/>
        </authorList>
    </citation>
    <scope>NUCLEOTIDE SEQUENCE [LARGE SCALE GENOMIC DNA]</scope>
    <source>
        <strain evidence="4 5">HO-A22</strain>
    </source>
</reference>
<accession>A0A7Y6UP12</accession>
<dbReference type="PRINTS" id="PR00080">
    <property type="entry name" value="SDRFAMILY"/>
</dbReference>
<dbReference type="InterPro" id="IPR020904">
    <property type="entry name" value="Sc_DH/Rdtase_CS"/>
</dbReference>
<dbReference type="PROSITE" id="PS00061">
    <property type="entry name" value="ADH_SHORT"/>
    <property type="match status" value="1"/>
</dbReference>
<name>A0A7Y6UP12_9HYPH</name>
<evidence type="ECO:0000256" key="2">
    <source>
        <dbReference type="ARBA" id="ARBA00023002"/>
    </source>
</evidence>
<dbReference type="RefSeq" id="WP_176354001.1">
    <property type="nucleotide sequence ID" value="NZ_JABWDU010000003.1"/>
</dbReference>
<evidence type="ECO:0000256" key="3">
    <source>
        <dbReference type="RuleBase" id="RU000363"/>
    </source>
</evidence>
<evidence type="ECO:0000313" key="4">
    <source>
        <dbReference type="EMBL" id="NVD40544.1"/>
    </source>
</evidence>
<comment type="similarity">
    <text evidence="1 3">Belongs to the short-chain dehydrogenases/reductases (SDR) family.</text>
</comment>
<proteinExistence type="inferred from homology"/>
<keyword evidence="2" id="KW-0560">Oxidoreductase</keyword>
<dbReference type="Pfam" id="PF00106">
    <property type="entry name" value="adh_short"/>
    <property type="match status" value="1"/>
</dbReference>
<dbReference type="InterPro" id="IPR002347">
    <property type="entry name" value="SDR_fam"/>
</dbReference>
<dbReference type="PANTHER" id="PTHR44196">
    <property type="entry name" value="DEHYDROGENASE/REDUCTASE SDR FAMILY MEMBER 7B"/>
    <property type="match status" value="1"/>
</dbReference>
<dbReference type="Gene3D" id="3.40.50.720">
    <property type="entry name" value="NAD(P)-binding Rossmann-like Domain"/>
    <property type="match status" value="1"/>
</dbReference>
<dbReference type="SUPFAM" id="SSF51735">
    <property type="entry name" value="NAD(P)-binding Rossmann-fold domains"/>
    <property type="match status" value="1"/>
</dbReference>
<dbReference type="InterPro" id="IPR036291">
    <property type="entry name" value="NAD(P)-bd_dom_sf"/>
</dbReference>